<dbReference type="InterPro" id="IPR015947">
    <property type="entry name" value="PUA-like_sf"/>
</dbReference>
<accession>A0ABS3ALY1</accession>
<evidence type="ECO:0000313" key="2">
    <source>
        <dbReference type="EMBL" id="MBN3967826.1"/>
    </source>
</evidence>
<evidence type="ECO:0000259" key="1">
    <source>
        <dbReference type="Pfam" id="PF04266"/>
    </source>
</evidence>
<reference evidence="2 3" key="1">
    <citation type="journal article" date="2021" name="Int. J. Syst. Evol. Microbiol.">
        <title>Pseudomonas piscium sp. nov., Pseudomonas pisciculturae sp. nov., Pseudomonas mucoides sp. nov. and Pseudomonas neuropathica sp. nov. isolated from rainbow trout.</title>
        <authorList>
            <person name="Duman M."/>
            <person name="Mulet M."/>
            <person name="Altun S."/>
            <person name="Saticioglu I.B."/>
            <person name="Gomila M."/>
            <person name="Lalucat J."/>
            <person name="Garcia-Valdes E."/>
        </authorList>
    </citation>
    <scope>NUCLEOTIDE SEQUENCE [LARGE SCALE GENOMIC DNA]</scope>
    <source>
        <strain evidence="2 3">LMG 28632</strain>
    </source>
</reference>
<name>A0ABS3ALY1_9PSED</name>
<protein>
    <submittedName>
        <fullName evidence="2">ASCH domain-containing protein</fullName>
    </submittedName>
</protein>
<keyword evidence="3" id="KW-1185">Reference proteome</keyword>
<comment type="caution">
    <text evidence="2">The sequence shown here is derived from an EMBL/GenBank/DDBJ whole genome shotgun (WGS) entry which is preliminary data.</text>
</comment>
<organism evidence="2 3">
    <name type="scientific">Pseudomonas gregormendelii</name>
    <dbReference type="NCBI Taxonomy" id="1628277"/>
    <lineage>
        <taxon>Bacteria</taxon>
        <taxon>Pseudomonadati</taxon>
        <taxon>Pseudomonadota</taxon>
        <taxon>Gammaproteobacteria</taxon>
        <taxon>Pseudomonadales</taxon>
        <taxon>Pseudomonadaceae</taxon>
        <taxon>Pseudomonas</taxon>
    </lineage>
</organism>
<gene>
    <name evidence="2" type="ORF">IMW75_21425</name>
</gene>
<dbReference type="SUPFAM" id="SSF88697">
    <property type="entry name" value="PUA domain-like"/>
    <property type="match status" value="1"/>
</dbReference>
<dbReference type="EMBL" id="JADEVO010000036">
    <property type="protein sequence ID" value="MBN3967826.1"/>
    <property type="molecule type" value="Genomic_DNA"/>
</dbReference>
<evidence type="ECO:0000313" key="3">
    <source>
        <dbReference type="Proteomes" id="UP000772591"/>
    </source>
</evidence>
<dbReference type="Proteomes" id="UP000772591">
    <property type="component" value="Unassembled WGS sequence"/>
</dbReference>
<dbReference type="Pfam" id="PF04266">
    <property type="entry name" value="ASCH"/>
    <property type="match status" value="1"/>
</dbReference>
<proteinExistence type="predicted"/>
<sequence>MLASRPRCPRCQAVWALVPGRIASGEKTLEVRRWYPDLAPSEDLLIVENGRFLHEEGDEDPDGTAVAIVRVKAVRPFVQADMQAACASYFEEGWLAWELSDLRPVTHPVTVHAARGIYEVDFLLPETIYPLK</sequence>
<dbReference type="InterPro" id="IPR007374">
    <property type="entry name" value="ASCH_domain"/>
</dbReference>
<feature type="domain" description="ASCH" evidence="1">
    <location>
        <begin position="21"/>
        <end position="102"/>
    </location>
</feature>
<dbReference type="RefSeq" id="WP_205893692.1">
    <property type="nucleotide sequence ID" value="NZ_JADEVO010000036.1"/>
</dbReference>